<dbReference type="FunCoup" id="A0A6I9QWQ7">
    <property type="interactions" value="2760"/>
</dbReference>
<dbReference type="FunFam" id="1.10.287.110:FF:000009">
    <property type="entry name" value="Auxilin-related protein 1"/>
    <property type="match status" value="1"/>
</dbReference>
<dbReference type="GO" id="GO:0030276">
    <property type="term" value="F:clathrin binding"/>
    <property type="evidence" value="ECO:0007669"/>
    <property type="project" value="TreeGrafter"/>
</dbReference>
<proteinExistence type="predicted"/>
<dbReference type="InParanoid" id="A0A6I9QWQ7"/>
<dbReference type="PANTHER" id="PTHR23172">
    <property type="entry name" value="AUXILIN/CYCLIN G-ASSOCIATED KINASE-RELATED"/>
    <property type="match status" value="1"/>
</dbReference>
<feature type="compositionally biased region" description="Basic and acidic residues" evidence="2">
    <location>
        <begin position="677"/>
        <end position="702"/>
    </location>
</feature>
<reference evidence="4" key="1">
    <citation type="submission" date="2025-08" db="UniProtKB">
        <authorList>
            <consortium name="RefSeq"/>
        </authorList>
    </citation>
    <scope>IDENTIFICATION</scope>
</reference>
<dbReference type="GO" id="GO:0072583">
    <property type="term" value="P:clathrin-dependent endocytosis"/>
    <property type="evidence" value="ECO:0007669"/>
    <property type="project" value="TreeGrafter"/>
</dbReference>
<feature type="compositionally biased region" description="Basic and acidic residues" evidence="2">
    <location>
        <begin position="490"/>
        <end position="602"/>
    </location>
</feature>
<feature type="compositionally biased region" description="Polar residues" evidence="2">
    <location>
        <begin position="90"/>
        <end position="107"/>
    </location>
</feature>
<evidence type="ECO:0000313" key="4">
    <source>
        <dbReference type="RefSeq" id="XP_010914449.1"/>
    </source>
</evidence>
<dbReference type="AlphaFoldDB" id="A0A6I9QWQ7"/>
<feature type="compositionally biased region" description="Low complexity" evidence="2">
    <location>
        <begin position="37"/>
        <end position="49"/>
    </location>
</feature>
<dbReference type="Proteomes" id="UP000504607">
    <property type="component" value="Chromosome 2"/>
</dbReference>
<feature type="compositionally biased region" description="Pro residues" evidence="2">
    <location>
        <begin position="394"/>
        <end position="405"/>
    </location>
</feature>
<dbReference type="GO" id="GO:0031982">
    <property type="term" value="C:vesicle"/>
    <property type="evidence" value="ECO:0007669"/>
    <property type="project" value="TreeGrafter"/>
</dbReference>
<dbReference type="SUPFAM" id="SSF46565">
    <property type="entry name" value="Chaperone J-domain"/>
    <property type="match status" value="1"/>
</dbReference>
<feature type="compositionally biased region" description="Polar residues" evidence="2">
    <location>
        <begin position="297"/>
        <end position="324"/>
    </location>
</feature>
<organism evidence="3 4">
    <name type="scientific">Elaeis guineensis var. tenera</name>
    <name type="common">Oil palm</name>
    <dbReference type="NCBI Taxonomy" id="51953"/>
    <lineage>
        <taxon>Eukaryota</taxon>
        <taxon>Viridiplantae</taxon>
        <taxon>Streptophyta</taxon>
        <taxon>Embryophyta</taxon>
        <taxon>Tracheophyta</taxon>
        <taxon>Spermatophyta</taxon>
        <taxon>Magnoliopsida</taxon>
        <taxon>Liliopsida</taxon>
        <taxon>Arecaceae</taxon>
        <taxon>Arecoideae</taxon>
        <taxon>Cocoseae</taxon>
        <taxon>Elaeidinae</taxon>
        <taxon>Elaeis</taxon>
    </lineage>
</organism>
<feature type="compositionally biased region" description="Polar residues" evidence="2">
    <location>
        <begin position="269"/>
        <end position="281"/>
    </location>
</feature>
<feature type="compositionally biased region" description="Low complexity" evidence="2">
    <location>
        <begin position="745"/>
        <end position="760"/>
    </location>
</feature>
<feature type="compositionally biased region" description="Polar residues" evidence="2">
    <location>
        <begin position="247"/>
        <end position="259"/>
    </location>
</feature>
<feature type="compositionally biased region" description="Polar residues" evidence="2">
    <location>
        <begin position="226"/>
        <end position="240"/>
    </location>
</feature>
<dbReference type="RefSeq" id="XP_010914449.1">
    <property type="nucleotide sequence ID" value="XM_010916147.3"/>
</dbReference>
<keyword evidence="3" id="KW-1185">Reference proteome</keyword>
<feature type="compositionally biased region" description="Polar residues" evidence="2">
    <location>
        <begin position="50"/>
        <end position="62"/>
    </location>
</feature>
<dbReference type="PANTHER" id="PTHR23172:SF19">
    <property type="entry name" value="J DOMAIN-CONTAINING PROTEIN"/>
    <property type="match status" value="1"/>
</dbReference>
<dbReference type="Gene3D" id="1.10.287.110">
    <property type="entry name" value="DnaJ domain"/>
    <property type="match status" value="1"/>
</dbReference>
<feature type="region of interest" description="Disordered" evidence="2">
    <location>
        <begin position="1"/>
        <end position="146"/>
    </location>
</feature>
<dbReference type="InterPro" id="IPR036869">
    <property type="entry name" value="J_dom_sf"/>
</dbReference>
<feature type="compositionally biased region" description="Basic and acidic residues" evidence="2">
    <location>
        <begin position="354"/>
        <end position="378"/>
    </location>
</feature>
<evidence type="ECO:0000256" key="1">
    <source>
        <dbReference type="ARBA" id="ARBA00023054"/>
    </source>
</evidence>
<dbReference type="OrthoDB" id="1717591at2759"/>
<feature type="region of interest" description="Disordered" evidence="2">
    <location>
        <begin position="463"/>
        <end position="602"/>
    </location>
</feature>
<dbReference type="GeneID" id="105039846"/>
<name>A0A6I9QWQ7_ELAGV</name>
<evidence type="ECO:0000313" key="3">
    <source>
        <dbReference type="Proteomes" id="UP000504607"/>
    </source>
</evidence>
<feature type="compositionally biased region" description="Low complexity" evidence="2">
    <location>
        <begin position="477"/>
        <end position="489"/>
    </location>
</feature>
<dbReference type="GO" id="GO:0005737">
    <property type="term" value="C:cytoplasm"/>
    <property type="evidence" value="ECO:0007669"/>
    <property type="project" value="TreeGrafter"/>
</dbReference>
<feature type="compositionally biased region" description="Basic and acidic residues" evidence="2">
    <location>
        <begin position="787"/>
        <end position="797"/>
    </location>
</feature>
<accession>A0A6I9QWQ7</accession>
<dbReference type="KEGG" id="egu:105039846"/>
<sequence>MDEFPGLLARDFGFRPQGKNAPMAASKAASVGGVNLGTGSTRSSAASTSWNKSRSGWNSTGDSLFGDHGVGISDNRSPPAYDDVFGGPPSYSNSTSHGRSGSATSPPLDSIFEGFKDSGAKPATSSSLPVYDKPVYDDDIFDGVPGMKNSSVKYDDVFTSMSAGSNHVSSPPYDDLLENLGKAMPESKGANDKRSGEQKDQDLSGFEELIPGFGGSSPPHKREIPETNQQKAKPTASTSEDPFAVFETTSTSANSSSGLFNDPLEHISRTTNSRSTKTGASSARGAIFDDANVFDGFSNSMPSYTSEMNDNQDENPQNNVQGTSPRHRFGKEPPQRSSMDAFENITPKMQPTKSDTHERNAMADQSPKSDDHLERTSDRWLTVNEIPLSTLPTTAPPPSRPPPPLVIKQAPFGANTKRRENEPFSQSRQSYPYPKDSGKKSSVSPIDELEDFAMGKPQTYAHDHEEVFTNEGESDTNSAAAASAAAMKEAMNRAEAKIKHAREVRGRERAQQEKDEKAKSDSQEIEDKEKQERHDCEREQKEREEKEQKRLERERELALERERERARQAVERATREARERAAAEARAKAERAAYEKAAAEARQRAERAAVQRAAAEARERAAAEARQRAERTAAEAREKAAAAKERASAEAREKAAAERAAVERAAAEARMRAERAAVDRAHAEARERAAAAAREKQNKTENDLESFFSMGARANSAPKQRATSSETMFDTQAQGKGSSNAPWRTSSGSSSTMKKASSTTNITDDLSSIFGAPSSSGEFQEIEGESEERRKARFERHQRTLERAAKALAEKNERDLQTQREQAERHRIAETLDVEIKRWSAGKEGNLRALLSTLQYVLWPECGWQPVSLTDLITAAAVKKVYRKATLCIHPDKVQQKGANLQQKYIAEKVFDLLKEAWNKFNSEELF</sequence>
<keyword evidence="1" id="KW-0175">Coiled coil</keyword>
<feature type="compositionally biased region" description="Polar residues" evidence="2">
    <location>
        <begin position="717"/>
        <end position="744"/>
    </location>
</feature>
<dbReference type="GO" id="GO:0072318">
    <property type="term" value="P:clathrin coat disassembly"/>
    <property type="evidence" value="ECO:0007669"/>
    <property type="project" value="TreeGrafter"/>
</dbReference>
<feature type="region of interest" description="Disordered" evidence="2">
    <location>
        <begin position="161"/>
        <end position="448"/>
    </location>
</feature>
<protein>
    <submittedName>
        <fullName evidence="4">Auxilin-related protein 2 isoform X1</fullName>
    </submittedName>
</protein>
<feature type="region of interest" description="Disordered" evidence="2">
    <location>
        <begin position="618"/>
        <end position="656"/>
    </location>
</feature>
<gene>
    <name evidence="4" type="primary">LOC105039846</name>
</gene>
<evidence type="ECO:0000256" key="2">
    <source>
        <dbReference type="SAM" id="MobiDB-lite"/>
    </source>
</evidence>
<feature type="region of interest" description="Disordered" evidence="2">
    <location>
        <begin position="677"/>
        <end position="797"/>
    </location>
</feature>
<feature type="compositionally biased region" description="Basic and acidic residues" evidence="2">
    <location>
        <begin position="189"/>
        <end position="202"/>
    </location>
</feature>